<dbReference type="EMBL" id="GL385397">
    <property type="protein sequence ID" value="EJT77105.1"/>
    <property type="molecule type" value="Genomic_DNA"/>
</dbReference>
<feature type="compositionally biased region" description="Polar residues" evidence="1">
    <location>
        <begin position="36"/>
        <end position="47"/>
    </location>
</feature>
<reference evidence="2" key="2">
    <citation type="submission" date="2010-07" db="EMBL/GenBank/DDBJ databases">
        <authorList>
            <consortium name="The Broad Institute Genome Sequencing Platform"/>
            <consortium name="Broad Institute Genome Sequencing Center for Infectious Disease"/>
            <person name="Ma L.-J."/>
            <person name="Dead R."/>
            <person name="Young S."/>
            <person name="Zeng Q."/>
            <person name="Koehrsen M."/>
            <person name="Alvarado L."/>
            <person name="Berlin A."/>
            <person name="Chapman S.B."/>
            <person name="Chen Z."/>
            <person name="Freedman E."/>
            <person name="Gellesch M."/>
            <person name="Goldberg J."/>
            <person name="Griggs A."/>
            <person name="Gujja S."/>
            <person name="Heilman E.R."/>
            <person name="Heiman D."/>
            <person name="Hepburn T."/>
            <person name="Howarth C."/>
            <person name="Jen D."/>
            <person name="Larson L."/>
            <person name="Mehta T."/>
            <person name="Neiman D."/>
            <person name="Pearson M."/>
            <person name="Roberts A."/>
            <person name="Saif S."/>
            <person name="Shea T."/>
            <person name="Shenoy N."/>
            <person name="Sisk P."/>
            <person name="Stolte C."/>
            <person name="Sykes S."/>
            <person name="Walk T."/>
            <person name="White J."/>
            <person name="Yandava C."/>
            <person name="Haas B."/>
            <person name="Nusbaum C."/>
            <person name="Birren B."/>
        </authorList>
    </citation>
    <scope>NUCLEOTIDE SEQUENCE</scope>
    <source>
        <strain evidence="2">R3-111a-1</strain>
    </source>
</reference>
<sequence length="249" mass="26913">MRWRAAGGRILWFSSAAQQRTCSASSCNQPAIPPSLHQTTNQAWSNQPTPPMLERGRHGSRVKMSTTAAAIRPDVLSLLLSLWASAPTLVHAADAPAAAPEAAAANKFVPTCAGACYQAFIENNRFLDACGASPSLECLGLGYCGVLGMSHSSWLCGADANRHRGNPGCADAHVYANDLLSSFLEDYFANEKLFEVFFDDLLGNFFDGSLRSFFDDPLGNFSDGLLGNFFDGSLRSVFDDFLGNFFDYL</sequence>
<dbReference type="VEuPathDB" id="FungiDB:GGTG_07017"/>
<reference evidence="4" key="1">
    <citation type="submission" date="2010-07" db="EMBL/GenBank/DDBJ databases">
        <title>The genome sequence of Gaeumannomyces graminis var. tritici strain R3-111a-1.</title>
        <authorList>
            <consortium name="The Broad Institute Genome Sequencing Platform"/>
            <person name="Ma L.-J."/>
            <person name="Dead R."/>
            <person name="Young S."/>
            <person name="Zeng Q."/>
            <person name="Koehrsen M."/>
            <person name="Alvarado L."/>
            <person name="Berlin A."/>
            <person name="Chapman S.B."/>
            <person name="Chen Z."/>
            <person name="Freedman E."/>
            <person name="Gellesch M."/>
            <person name="Goldberg J."/>
            <person name="Griggs A."/>
            <person name="Gujja S."/>
            <person name="Heilman E.R."/>
            <person name="Heiman D."/>
            <person name="Hepburn T."/>
            <person name="Howarth C."/>
            <person name="Jen D."/>
            <person name="Larson L."/>
            <person name="Mehta T."/>
            <person name="Neiman D."/>
            <person name="Pearson M."/>
            <person name="Roberts A."/>
            <person name="Saif S."/>
            <person name="Shea T."/>
            <person name="Shenoy N."/>
            <person name="Sisk P."/>
            <person name="Stolte C."/>
            <person name="Sykes S."/>
            <person name="Walk T."/>
            <person name="White J."/>
            <person name="Yandava C."/>
            <person name="Haas B."/>
            <person name="Nusbaum C."/>
            <person name="Birren B."/>
        </authorList>
    </citation>
    <scope>NUCLEOTIDE SEQUENCE [LARGE SCALE GENOMIC DNA]</scope>
    <source>
        <strain evidence="4">R3-111a-1</strain>
    </source>
</reference>
<reference evidence="3" key="5">
    <citation type="submission" date="2018-04" db="UniProtKB">
        <authorList>
            <consortium name="EnsemblFungi"/>
        </authorList>
    </citation>
    <scope>IDENTIFICATION</scope>
    <source>
        <strain evidence="3">R3-111a-1</strain>
    </source>
</reference>
<protein>
    <submittedName>
        <fullName evidence="2 3">Uncharacterized protein</fullName>
    </submittedName>
</protein>
<gene>
    <name evidence="3" type="primary">20347475</name>
    <name evidence="2" type="ORF">GGTG_07017</name>
</gene>
<reference evidence="3" key="4">
    <citation type="journal article" date="2015" name="G3 (Bethesda)">
        <title>Genome sequences of three phytopathogenic species of the Magnaporthaceae family of fungi.</title>
        <authorList>
            <person name="Okagaki L.H."/>
            <person name="Nunes C.C."/>
            <person name="Sailsbery J."/>
            <person name="Clay B."/>
            <person name="Brown D."/>
            <person name="John T."/>
            <person name="Oh Y."/>
            <person name="Young N."/>
            <person name="Fitzgerald M."/>
            <person name="Haas B.J."/>
            <person name="Zeng Q."/>
            <person name="Young S."/>
            <person name="Adiconis X."/>
            <person name="Fan L."/>
            <person name="Levin J.Z."/>
            <person name="Mitchell T.K."/>
            <person name="Okubara P.A."/>
            <person name="Farman M.L."/>
            <person name="Kohn L.M."/>
            <person name="Birren B."/>
            <person name="Ma L.-J."/>
            <person name="Dean R.A."/>
        </authorList>
    </citation>
    <scope>NUCLEOTIDE SEQUENCE</scope>
    <source>
        <strain evidence="3">R3-111a-1</strain>
    </source>
</reference>
<dbReference type="EnsemblFungi" id="EJT77105">
    <property type="protein sequence ID" value="EJT77105"/>
    <property type="gene ID" value="GGTG_07017"/>
</dbReference>
<name>J3P0H1_GAET3</name>
<evidence type="ECO:0000256" key="1">
    <source>
        <dbReference type="SAM" id="MobiDB-lite"/>
    </source>
</evidence>
<dbReference type="STRING" id="644352.J3P0H1"/>
<keyword evidence="4" id="KW-1185">Reference proteome</keyword>
<organism evidence="2">
    <name type="scientific">Gaeumannomyces tritici (strain R3-111a-1)</name>
    <name type="common">Wheat and barley take-all root rot fungus</name>
    <name type="synonym">Gaeumannomyces graminis var. tritici</name>
    <dbReference type="NCBI Taxonomy" id="644352"/>
    <lineage>
        <taxon>Eukaryota</taxon>
        <taxon>Fungi</taxon>
        <taxon>Dikarya</taxon>
        <taxon>Ascomycota</taxon>
        <taxon>Pezizomycotina</taxon>
        <taxon>Sordariomycetes</taxon>
        <taxon>Sordariomycetidae</taxon>
        <taxon>Magnaporthales</taxon>
        <taxon>Magnaporthaceae</taxon>
        <taxon>Gaeumannomyces</taxon>
    </lineage>
</organism>
<reference evidence="2" key="3">
    <citation type="submission" date="2010-09" db="EMBL/GenBank/DDBJ databases">
        <title>Annotation of Gaeumannomyces graminis var. tritici R3-111a-1.</title>
        <authorList>
            <consortium name="The Broad Institute Genome Sequencing Platform"/>
            <person name="Ma L.-J."/>
            <person name="Dead R."/>
            <person name="Young S.K."/>
            <person name="Zeng Q."/>
            <person name="Gargeya S."/>
            <person name="Fitzgerald M."/>
            <person name="Haas B."/>
            <person name="Abouelleil A."/>
            <person name="Alvarado L."/>
            <person name="Arachchi H.M."/>
            <person name="Berlin A."/>
            <person name="Brown A."/>
            <person name="Chapman S.B."/>
            <person name="Chen Z."/>
            <person name="Dunbar C."/>
            <person name="Freedman E."/>
            <person name="Gearin G."/>
            <person name="Gellesch M."/>
            <person name="Goldberg J."/>
            <person name="Griggs A."/>
            <person name="Gujja S."/>
            <person name="Heiman D."/>
            <person name="Howarth C."/>
            <person name="Larson L."/>
            <person name="Lui A."/>
            <person name="MacDonald P.J.P."/>
            <person name="Mehta T."/>
            <person name="Montmayeur A."/>
            <person name="Murphy C."/>
            <person name="Neiman D."/>
            <person name="Pearson M."/>
            <person name="Priest M."/>
            <person name="Roberts A."/>
            <person name="Saif S."/>
            <person name="Shea T."/>
            <person name="Shenoy N."/>
            <person name="Sisk P."/>
            <person name="Stolte C."/>
            <person name="Sykes S."/>
            <person name="Yandava C."/>
            <person name="Wortman J."/>
            <person name="Nusbaum C."/>
            <person name="Birren B."/>
        </authorList>
    </citation>
    <scope>NUCLEOTIDE SEQUENCE</scope>
    <source>
        <strain evidence="2">R3-111a-1</strain>
    </source>
</reference>
<accession>J3P0H1</accession>
<evidence type="ECO:0000313" key="4">
    <source>
        <dbReference type="Proteomes" id="UP000006039"/>
    </source>
</evidence>
<dbReference type="RefSeq" id="XP_009223104.1">
    <property type="nucleotide sequence ID" value="XM_009224840.1"/>
</dbReference>
<dbReference type="HOGENOM" id="CLU_097622_0_0_1"/>
<evidence type="ECO:0000313" key="2">
    <source>
        <dbReference type="EMBL" id="EJT77105.1"/>
    </source>
</evidence>
<dbReference type="AlphaFoldDB" id="J3P0H1"/>
<evidence type="ECO:0000313" key="3">
    <source>
        <dbReference type="EnsemblFungi" id="EJT77105"/>
    </source>
</evidence>
<dbReference type="GeneID" id="20347475"/>
<dbReference type="Proteomes" id="UP000006039">
    <property type="component" value="Unassembled WGS sequence"/>
</dbReference>
<feature type="region of interest" description="Disordered" evidence="1">
    <location>
        <begin position="34"/>
        <end position="57"/>
    </location>
</feature>
<proteinExistence type="predicted"/>